<evidence type="ECO:0000256" key="1">
    <source>
        <dbReference type="SAM" id="SignalP"/>
    </source>
</evidence>
<dbReference type="RefSeq" id="WP_207071572.1">
    <property type="nucleotide sequence ID" value="NZ_JAFLND010000003.1"/>
</dbReference>
<reference evidence="2 3" key="1">
    <citation type="submission" date="2021-03" db="EMBL/GenBank/DDBJ databases">
        <title>Muricauda sp. CAU 1631 isolated from Incheon.</title>
        <authorList>
            <person name="Kim W."/>
        </authorList>
    </citation>
    <scope>NUCLEOTIDE SEQUENCE [LARGE SCALE GENOMIC DNA]</scope>
    <source>
        <strain evidence="2 3">CAU 1631</strain>
    </source>
</reference>
<protein>
    <recommendedName>
        <fullName evidence="4">PorT family protein</fullName>
    </recommendedName>
</protein>
<name>A0ABS3EY34_9FLAO</name>
<keyword evidence="3" id="KW-1185">Reference proteome</keyword>
<evidence type="ECO:0000313" key="2">
    <source>
        <dbReference type="EMBL" id="MBO0331173.1"/>
    </source>
</evidence>
<evidence type="ECO:0000313" key="3">
    <source>
        <dbReference type="Proteomes" id="UP000664163"/>
    </source>
</evidence>
<evidence type="ECO:0008006" key="4">
    <source>
        <dbReference type="Google" id="ProtNLM"/>
    </source>
</evidence>
<organism evidence="2 3">
    <name type="scientific">[Muricauda] lutisoli</name>
    <dbReference type="NCBI Taxonomy" id="2816035"/>
    <lineage>
        <taxon>Bacteria</taxon>
        <taxon>Pseudomonadati</taxon>
        <taxon>Bacteroidota</taxon>
        <taxon>Flavobacteriia</taxon>
        <taxon>Flavobacteriales</taxon>
        <taxon>Flavobacteriaceae</taxon>
        <taxon>Allomuricauda</taxon>
    </lineage>
</organism>
<feature type="signal peptide" evidence="1">
    <location>
        <begin position="1"/>
        <end position="19"/>
    </location>
</feature>
<sequence>MTKKAITILLLLYGTFINAQTNYEKGYVITNSGNRQNGFIKNLNWMNAPSKISFKQELEGETQTFDATTVSEFQVNGGPKFISITTDFPVTNQFIAKKGIEYDPKLVHKTVFVEQILQGQASLYKYRGDNDQVFLLQVHDDLPFPLLYKEYIKRTNDIYKNNTFRGQLLEYLSCDSSINIQTVDYTEKSLKKYISSYNLCLDPTTKVNDVIKGKGKSKTRLLLLAGIVSYNFETIVNSEDAEFEGKISPTVGLEVETILPFNNNKWSVFLSGQYASYSTSGITEINSEPATVATLDLNQLILNLGGRHYMFLTEHSSLFIETGVVFDYNLRGDYENQPGFQSVLGEIAKVNFGGIAGLGYSLNQNLYVSAKVFLGASINRDARDEGNLERYVLSAKIKL</sequence>
<dbReference type="SUPFAM" id="SSF103515">
    <property type="entry name" value="Autotransporter"/>
    <property type="match status" value="1"/>
</dbReference>
<accession>A0ABS3EY34</accession>
<dbReference type="Proteomes" id="UP000664163">
    <property type="component" value="Unassembled WGS sequence"/>
</dbReference>
<comment type="caution">
    <text evidence="2">The sequence shown here is derived from an EMBL/GenBank/DDBJ whole genome shotgun (WGS) entry which is preliminary data.</text>
</comment>
<dbReference type="EMBL" id="JAFLND010000003">
    <property type="protein sequence ID" value="MBO0331173.1"/>
    <property type="molecule type" value="Genomic_DNA"/>
</dbReference>
<dbReference type="InterPro" id="IPR036709">
    <property type="entry name" value="Autotransporte_beta_dom_sf"/>
</dbReference>
<gene>
    <name evidence="2" type="ORF">J0X13_11465</name>
</gene>
<keyword evidence="1" id="KW-0732">Signal</keyword>
<proteinExistence type="predicted"/>
<feature type="chain" id="PRO_5046936528" description="PorT family protein" evidence="1">
    <location>
        <begin position="20"/>
        <end position="399"/>
    </location>
</feature>